<keyword evidence="3 5" id="KW-0560">Oxidoreductase</keyword>
<dbReference type="InterPro" id="IPR005107">
    <property type="entry name" value="CO_DH_flav_C"/>
</dbReference>
<protein>
    <submittedName>
        <fullName evidence="5">6-hydroxypseudooxynicotine dehydrogenase complex subunit alpha</fullName>
        <ecNumber evidence="5">1.5.99.14</ecNumber>
    </submittedName>
</protein>
<dbReference type="EMBL" id="MCRJ01000004">
    <property type="protein sequence ID" value="ODN72324.1"/>
    <property type="molecule type" value="Genomic_DNA"/>
</dbReference>
<sequence length="285" mass="29744">MKPAAFAYLAPTTLAEALEMIDRIGDDGKILAGGQSLVPAMNFRLARPGTLVDINGVAGLSGISGDSARGISIGALTRHAAFHTPPFSGPLADLLAKVVRNIAHYPIRQRGTFGGSLSHADPASEWCLVTATLGATLHIASLTGTREVAAADFFRGTFTTALQPSEILVRIDLPPLGAGWGTGFYEFSRRKGDFALAMALTALRIEGGTIREARLGVGGVADRALRLAKTEAFLVGQPAHAETFAAAAAMAQDSIDVSEDIHAGADYRRDLLGTVIRRALAEAAA</sequence>
<dbReference type="PROSITE" id="PS51387">
    <property type="entry name" value="FAD_PCMH"/>
    <property type="match status" value="1"/>
</dbReference>
<dbReference type="Proteomes" id="UP000094622">
    <property type="component" value="Unassembled WGS sequence"/>
</dbReference>
<dbReference type="GO" id="GO:0034909">
    <property type="term" value="F:6-hydroxypseudooxynicotine dehydrogenase activity"/>
    <property type="evidence" value="ECO:0007669"/>
    <property type="project" value="UniProtKB-EC"/>
</dbReference>
<evidence type="ECO:0000313" key="5">
    <source>
        <dbReference type="EMBL" id="ODN72324.1"/>
    </source>
</evidence>
<keyword evidence="2" id="KW-0274">FAD</keyword>
<dbReference type="SMART" id="SM01092">
    <property type="entry name" value="CO_deh_flav_C"/>
    <property type="match status" value="1"/>
</dbReference>
<evidence type="ECO:0000256" key="3">
    <source>
        <dbReference type="ARBA" id="ARBA00023002"/>
    </source>
</evidence>
<dbReference type="Gene3D" id="3.30.43.10">
    <property type="entry name" value="Uridine Diphospho-n-acetylenolpyruvylglucosamine Reductase, domain 2"/>
    <property type="match status" value="1"/>
</dbReference>
<gene>
    <name evidence="5" type="primary">kdhA_1</name>
    <name evidence="5" type="ORF">A6302_00389</name>
</gene>
<dbReference type="InterPro" id="IPR016169">
    <property type="entry name" value="FAD-bd_PCMH_sub2"/>
</dbReference>
<dbReference type="SUPFAM" id="SSF55447">
    <property type="entry name" value="CO dehydrogenase flavoprotein C-terminal domain-like"/>
    <property type="match status" value="1"/>
</dbReference>
<accession>A0A1E3H7P8</accession>
<dbReference type="Gene3D" id="3.30.465.10">
    <property type="match status" value="1"/>
</dbReference>
<dbReference type="PANTHER" id="PTHR42659">
    <property type="entry name" value="XANTHINE DEHYDROGENASE SUBUNIT C-RELATED"/>
    <property type="match status" value="1"/>
</dbReference>
<dbReference type="InterPro" id="IPR016167">
    <property type="entry name" value="FAD-bd_PCMH_sub1"/>
</dbReference>
<dbReference type="InterPro" id="IPR036683">
    <property type="entry name" value="CO_DH_flav_C_dom_sf"/>
</dbReference>
<dbReference type="PATRIC" id="fig|1439726.3.peg.411"/>
<dbReference type="RefSeq" id="WP_069305595.1">
    <property type="nucleotide sequence ID" value="NZ_MCRJ01000004.1"/>
</dbReference>
<name>A0A1E3H7P8_9HYPH</name>
<proteinExistence type="predicted"/>
<feature type="domain" description="FAD-binding PCMH-type" evidence="4">
    <location>
        <begin position="1"/>
        <end position="178"/>
    </location>
</feature>
<keyword evidence="1" id="KW-0285">Flavoprotein</keyword>
<evidence type="ECO:0000256" key="2">
    <source>
        <dbReference type="ARBA" id="ARBA00022827"/>
    </source>
</evidence>
<reference evidence="5 6" key="1">
    <citation type="submission" date="2016-07" db="EMBL/GenBank/DDBJ databases">
        <title>Draft Genome Sequence of Methylobrevis pamukkalensis PK2.</title>
        <authorList>
            <person name="Vasilenko O.V."/>
            <person name="Doronina N.V."/>
            <person name="Shmareva M.N."/>
            <person name="Tarlachkov S.V."/>
            <person name="Mustakhimov I."/>
            <person name="Trotsenko Y.A."/>
        </authorList>
    </citation>
    <scope>NUCLEOTIDE SEQUENCE [LARGE SCALE GENOMIC DNA]</scope>
    <source>
        <strain evidence="5 6">PK2</strain>
    </source>
</reference>
<dbReference type="EC" id="1.5.99.14" evidence="5"/>
<dbReference type="Gene3D" id="3.30.390.50">
    <property type="entry name" value="CO dehydrogenase flavoprotein, C-terminal domain"/>
    <property type="match status" value="1"/>
</dbReference>
<dbReference type="InterPro" id="IPR051312">
    <property type="entry name" value="Diverse_Substr_Oxidored"/>
</dbReference>
<dbReference type="InterPro" id="IPR016166">
    <property type="entry name" value="FAD-bd_PCMH"/>
</dbReference>
<dbReference type="PANTHER" id="PTHR42659:SF2">
    <property type="entry name" value="XANTHINE DEHYDROGENASE SUBUNIT C-RELATED"/>
    <property type="match status" value="1"/>
</dbReference>
<evidence type="ECO:0000259" key="4">
    <source>
        <dbReference type="PROSITE" id="PS51387"/>
    </source>
</evidence>
<dbReference type="Pfam" id="PF00941">
    <property type="entry name" value="FAD_binding_5"/>
    <property type="match status" value="1"/>
</dbReference>
<dbReference type="SUPFAM" id="SSF56176">
    <property type="entry name" value="FAD-binding/transporter-associated domain-like"/>
    <property type="match status" value="1"/>
</dbReference>
<dbReference type="GO" id="GO:0071949">
    <property type="term" value="F:FAD binding"/>
    <property type="evidence" value="ECO:0007669"/>
    <property type="project" value="InterPro"/>
</dbReference>
<dbReference type="AlphaFoldDB" id="A0A1E3H7P8"/>
<dbReference type="Pfam" id="PF03450">
    <property type="entry name" value="CO_deh_flav_C"/>
    <property type="match status" value="1"/>
</dbReference>
<comment type="caution">
    <text evidence="5">The sequence shown here is derived from an EMBL/GenBank/DDBJ whole genome shotgun (WGS) entry which is preliminary data.</text>
</comment>
<keyword evidence="6" id="KW-1185">Reference proteome</keyword>
<dbReference type="InterPro" id="IPR036318">
    <property type="entry name" value="FAD-bd_PCMH-like_sf"/>
</dbReference>
<organism evidence="5 6">
    <name type="scientific">Methylobrevis pamukkalensis</name>
    <dbReference type="NCBI Taxonomy" id="1439726"/>
    <lineage>
        <taxon>Bacteria</taxon>
        <taxon>Pseudomonadati</taxon>
        <taxon>Pseudomonadota</taxon>
        <taxon>Alphaproteobacteria</taxon>
        <taxon>Hyphomicrobiales</taxon>
        <taxon>Pleomorphomonadaceae</taxon>
        <taxon>Methylobrevis</taxon>
    </lineage>
</organism>
<dbReference type="OrthoDB" id="9793944at2"/>
<dbReference type="InterPro" id="IPR002346">
    <property type="entry name" value="Mopterin_DH_FAD-bd"/>
</dbReference>
<evidence type="ECO:0000256" key="1">
    <source>
        <dbReference type="ARBA" id="ARBA00022630"/>
    </source>
</evidence>
<evidence type="ECO:0000313" key="6">
    <source>
        <dbReference type="Proteomes" id="UP000094622"/>
    </source>
</evidence>